<dbReference type="InterPro" id="IPR036890">
    <property type="entry name" value="HATPase_C_sf"/>
</dbReference>
<dbReference type="PANTHER" id="PTHR35526">
    <property type="entry name" value="ANTI-SIGMA-F FACTOR RSBW-RELATED"/>
    <property type="match status" value="1"/>
</dbReference>
<keyword evidence="4" id="KW-0614">Plasmid</keyword>
<keyword evidence="1" id="KW-0418">Kinase</keyword>
<feature type="domain" description="Histidine kinase/HSP90-like ATPase" evidence="3">
    <location>
        <begin position="49"/>
        <end position="165"/>
    </location>
</feature>
<dbReference type="AlphaFoldDB" id="V9Z5T8"/>
<organism evidence="4">
    <name type="scientific">Streptomyces sp. F2</name>
    <dbReference type="NCBI Taxonomy" id="317660"/>
    <lineage>
        <taxon>Bacteria</taxon>
        <taxon>Bacillati</taxon>
        <taxon>Actinomycetota</taxon>
        <taxon>Actinomycetes</taxon>
        <taxon>Kitasatosporales</taxon>
        <taxon>Streptomycetaceae</taxon>
        <taxon>Streptomyces</taxon>
    </lineage>
</organism>
<reference evidence="4" key="1">
    <citation type="submission" date="2013-09" db="EMBL/GenBank/DDBJ databases">
        <title>Complete nucleotide sequence of Streptomyces linear plasmid pFRL4.</title>
        <authorList>
            <person name="Chen Z."/>
            <person name="Fang P."/>
            <person name="Qin Z."/>
        </authorList>
    </citation>
    <scope>NUCLEOTIDE SEQUENCE</scope>
    <source>
        <plasmid evidence="4">pFRL4</plasmid>
    </source>
</reference>
<dbReference type="SUPFAM" id="SSF55874">
    <property type="entry name" value="ATPase domain of HSP90 chaperone/DNA topoisomerase II/histidine kinase"/>
    <property type="match status" value="1"/>
</dbReference>
<proteinExistence type="predicted"/>
<sequence>MNVQYPMGGLRGARTISVVRGGRKAIAPPSESDSTPTCRTRDFQMATEIPAQAEAVAGARHQLGTLLERSGLSECADTVMLVTQELMVNAMVHGCGNKPALRFAVRATHGHGCLRVEVEDPSIEQPHPRPPSADEEGGRGLHLVDSLVTRWGTDSSAPGPGKTVWFELDLAPEEAAS</sequence>
<evidence type="ECO:0000256" key="1">
    <source>
        <dbReference type="ARBA" id="ARBA00022527"/>
    </source>
</evidence>
<accession>V9Z5T8</accession>
<dbReference type="RefSeq" id="WP_024126757.1">
    <property type="nucleotide sequence ID" value="NC_023284.1"/>
</dbReference>
<dbReference type="GO" id="GO:0004674">
    <property type="term" value="F:protein serine/threonine kinase activity"/>
    <property type="evidence" value="ECO:0007669"/>
    <property type="project" value="UniProtKB-KW"/>
</dbReference>
<keyword evidence="1" id="KW-0808">Transferase</keyword>
<name>V9Z5T8_9ACTN</name>
<dbReference type="Pfam" id="PF13581">
    <property type="entry name" value="HATPase_c_2"/>
    <property type="match status" value="1"/>
</dbReference>
<keyword evidence="1" id="KW-0723">Serine/threonine-protein kinase</keyword>
<protein>
    <recommendedName>
        <fullName evidence="3">Histidine kinase/HSP90-like ATPase domain-containing protein</fullName>
    </recommendedName>
</protein>
<dbReference type="InterPro" id="IPR003594">
    <property type="entry name" value="HATPase_dom"/>
</dbReference>
<evidence type="ECO:0000259" key="3">
    <source>
        <dbReference type="Pfam" id="PF13581"/>
    </source>
</evidence>
<dbReference type="PANTHER" id="PTHR35526:SF3">
    <property type="entry name" value="ANTI-SIGMA-F FACTOR RSBW"/>
    <property type="match status" value="1"/>
</dbReference>
<dbReference type="Gene3D" id="3.30.565.10">
    <property type="entry name" value="Histidine kinase-like ATPase, C-terminal domain"/>
    <property type="match status" value="1"/>
</dbReference>
<gene>
    <name evidence="4" type="ORF">pFRL4_250</name>
</gene>
<dbReference type="EMBL" id="KF602049">
    <property type="protein sequence ID" value="AHE39483.1"/>
    <property type="molecule type" value="Genomic_DNA"/>
</dbReference>
<dbReference type="InterPro" id="IPR050267">
    <property type="entry name" value="Anti-sigma-factor_SerPK"/>
</dbReference>
<dbReference type="CDD" id="cd16936">
    <property type="entry name" value="HATPase_RsbW-like"/>
    <property type="match status" value="1"/>
</dbReference>
<evidence type="ECO:0000313" key="4">
    <source>
        <dbReference type="EMBL" id="AHE39483.1"/>
    </source>
</evidence>
<evidence type="ECO:0000256" key="2">
    <source>
        <dbReference type="SAM" id="MobiDB-lite"/>
    </source>
</evidence>
<feature type="region of interest" description="Disordered" evidence="2">
    <location>
        <begin position="120"/>
        <end position="144"/>
    </location>
</feature>
<geneLocation type="plasmid" evidence="4">
    <name>pFRL4</name>
</geneLocation>